<protein>
    <submittedName>
        <fullName evidence="1">Uncharacterized protein</fullName>
    </submittedName>
</protein>
<evidence type="ECO:0000313" key="2">
    <source>
        <dbReference type="Proteomes" id="UP000193067"/>
    </source>
</evidence>
<name>A0A1Y2J007_TRAC3</name>
<sequence length="144" mass="15898">MDELTPQPPPCALSAAIAIDIRNYVYHLPVSSAARHSLRAWTPPVTSAQVEHGREPAGRFIPTQRREERAQGKRDWGASHRETVAQPAQIAHAHGTVFAKPDVADDASLRVRYGLVRRHGGLLAGEARRPCLFAHRVHRAVGLR</sequence>
<keyword evidence="2" id="KW-1185">Reference proteome</keyword>
<gene>
    <name evidence="1" type="ORF">PYCCODRAFT_1432071</name>
</gene>
<dbReference type="EMBL" id="KZ084092">
    <property type="protein sequence ID" value="OSD05542.1"/>
    <property type="molecule type" value="Genomic_DNA"/>
</dbReference>
<dbReference type="AlphaFoldDB" id="A0A1Y2J007"/>
<proteinExistence type="predicted"/>
<dbReference type="Proteomes" id="UP000193067">
    <property type="component" value="Unassembled WGS sequence"/>
</dbReference>
<accession>A0A1Y2J007</accession>
<reference evidence="1 2" key="1">
    <citation type="journal article" date="2015" name="Biotechnol. Biofuels">
        <title>Enhanced degradation of softwood versus hardwood by the white-rot fungus Pycnoporus coccineus.</title>
        <authorList>
            <person name="Couturier M."/>
            <person name="Navarro D."/>
            <person name="Chevret D."/>
            <person name="Henrissat B."/>
            <person name="Piumi F."/>
            <person name="Ruiz-Duenas F.J."/>
            <person name="Martinez A.T."/>
            <person name="Grigoriev I.V."/>
            <person name="Riley R."/>
            <person name="Lipzen A."/>
            <person name="Berrin J.G."/>
            <person name="Master E.R."/>
            <person name="Rosso M.N."/>
        </authorList>
    </citation>
    <scope>NUCLEOTIDE SEQUENCE [LARGE SCALE GENOMIC DNA]</scope>
    <source>
        <strain evidence="1 2">BRFM310</strain>
    </source>
</reference>
<evidence type="ECO:0000313" key="1">
    <source>
        <dbReference type="EMBL" id="OSD05542.1"/>
    </source>
</evidence>
<organism evidence="1 2">
    <name type="scientific">Trametes coccinea (strain BRFM310)</name>
    <name type="common">Pycnoporus coccineus</name>
    <dbReference type="NCBI Taxonomy" id="1353009"/>
    <lineage>
        <taxon>Eukaryota</taxon>
        <taxon>Fungi</taxon>
        <taxon>Dikarya</taxon>
        <taxon>Basidiomycota</taxon>
        <taxon>Agaricomycotina</taxon>
        <taxon>Agaricomycetes</taxon>
        <taxon>Polyporales</taxon>
        <taxon>Polyporaceae</taxon>
        <taxon>Trametes</taxon>
    </lineage>
</organism>